<feature type="compositionally biased region" description="Acidic residues" evidence="1">
    <location>
        <begin position="95"/>
        <end position="109"/>
    </location>
</feature>
<feature type="region of interest" description="Disordered" evidence="1">
    <location>
        <begin position="41"/>
        <end position="122"/>
    </location>
</feature>
<feature type="compositionally biased region" description="Acidic residues" evidence="1">
    <location>
        <begin position="54"/>
        <end position="81"/>
    </location>
</feature>
<evidence type="ECO:0000313" key="2">
    <source>
        <dbReference type="EMBL" id="KAI5344512.1"/>
    </source>
</evidence>
<gene>
    <name evidence="2" type="ORF">L3X38_012389</name>
</gene>
<reference evidence="2 3" key="1">
    <citation type="journal article" date="2022" name="G3 (Bethesda)">
        <title>Whole-genome sequence and methylome profiling of the almond [Prunus dulcis (Mill.) D.A. Webb] cultivar 'Nonpareil'.</title>
        <authorList>
            <person name="D'Amico-Willman K.M."/>
            <person name="Ouma W.Z."/>
            <person name="Meulia T."/>
            <person name="Sideli G.M."/>
            <person name="Gradziel T.M."/>
            <person name="Fresnedo-Ramirez J."/>
        </authorList>
    </citation>
    <scope>NUCLEOTIDE SEQUENCE [LARGE SCALE GENOMIC DNA]</scope>
    <source>
        <strain evidence="2">Clone GOH B32 T37-40</strain>
    </source>
</reference>
<sequence>MVSTGFSPIIPIVALPSSPLKPGETGLRLLIPSRRDPLVVRQHENTYGSAPTDADFDLEPDLESGSSLDDDDPDPDSEDDPDPHSNDDPNPEFVSDLDPDLDFDFDFDSGPDSSSDSDPNSYSTCILCIFRCTDYDF</sequence>
<name>A0AAD4ZF64_PRUDU</name>
<dbReference type="AlphaFoldDB" id="A0AAD4ZF64"/>
<organism evidence="2 3">
    <name type="scientific">Prunus dulcis</name>
    <name type="common">Almond</name>
    <name type="synonym">Amygdalus dulcis</name>
    <dbReference type="NCBI Taxonomy" id="3755"/>
    <lineage>
        <taxon>Eukaryota</taxon>
        <taxon>Viridiplantae</taxon>
        <taxon>Streptophyta</taxon>
        <taxon>Embryophyta</taxon>
        <taxon>Tracheophyta</taxon>
        <taxon>Spermatophyta</taxon>
        <taxon>Magnoliopsida</taxon>
        <taxon>eudicotyledons</taxon>
        <taxon>Gunneridae</taxon>
        <taxon>Pentapetalae</taxon>
        <taxon>rosids</taxon>
        <taxon>fabids</taxon>
        <taxon>Rosales</taxon>
        <taxon>Rosaceae</taxon>
        <taxon>Amygdaloideae</taxon>
        <taxon>Amygdaleae</taxon>
        <taxon>Prunus</taxon>
    </lineage>
</organism>
<accession>A0AAD4ZF64</accession>
<dbReference type="EMBL" id="JAJFAZ020000002">
    <property type="protein sequence ID" value="KAI5344512.1"/>
    <property type="molecule type" value="Genomic_DNA"/>
</dbReference>
<keyword evidence="3" id="KW-1185">Reference proteome</keyword>
<evidence type="ECO:0000256" key="1">
    <source>
        <dbReference type="SAM" id="MobiDB-lite"/>
    </source>
</evidence>
<dbReference type="Proteomes" id="UP001054821">
    <property type="component" value="Chromosome 2"/>
</dbReference>
<feature type="compositionally biased region" description="Low complexity" evidence="1">
    <location>
        <begin position="110"/>
        <end position="119"/>
    </location>
</feature>
<proteinExistence type="predicted"/>
<comment type="caution">
    <text evidence="2">The sequence shown here is derived from an EMBL/GenBank/DDBJ whole genome shotgun (WGS) entry which is preliminary data.</text>
</comment>
<evidence type="ECO:0000313" key="3">
    <source>
        <dbReference type="Proteomes" id="UP001054821"/>
    </source>
</evidence>
<protein>
    <submittedName>
        <fullName evidence="2">Uncharacterized protein</fullName>
    </submittedName>
</protein>